<feature type="region of interest" description="Disordered" evidence="9">
    <location>
        <begin position="423"/>
        <end position="455"/>
    </location>
</feature>
<dbReference type="GO" id="GO:0005634">
    <property type="term" value="C:nucleus"/>
    <property type="evidence" value="ECO:0007669"/>
    <property type="project" value="UniProtKB-SubCell"/>
</dbReference>
<evidence type="ECO:0000313" key="11">
    <source>
        <dbReference type="EMBL" id="RVW67197.1"/>
    </source>
</evidence>
<dbReference type="Pfam" id="PF02701">
    <property type="entry name" value="Zn_ribbon_Dof"/>
    <property type="match status" value="1"/>
</dbReference>
<dbReference type="PROSITE" id="PS01361">
    <property type="entry name" value="ZF_DOF_1"/>
    <property type="match status" value="1"/>
</dbReference>
<accession>A0A438G4R5</accession>
<evidence type="ECO:0000256" key="9">
    <source>
        <dbReference type="SAM" id="MobiDB-lite"/>
    </source>
</evidence>
<organism evidence="11 12">
    <name type="scientific">Vitis vinifera</name>
    <name type="common">Grape</name>
    <dbReference type="NCBI Taxonomy" id="29760"/>
    <lineage>
        <taxon>Eukaryota</taxon>
        <taxon>Viridiplantae</taxon>
        <taxon>Streptophyta</taxon>
        <taxon>Embryophyta</taxon>
        <taxon>Tracheophyta</taxon>
        <taxon>Spermatophyta</taxon>
        <taxon>Magnoliopsida</taxon>
        <taxon>eudicotyledons</taxon>
        <taxon>Gunneridae</taxon>
        <taxon>Pentapetalae</taxon>
        <taxon>rosids</taxon>
        <taxon>Vitales</taxon>
        <taxon>Vitaceae</taxon>
        <taxon>Viteae</taxon>
        <taxon>Vitis</taxon>
    </lineage>
</organism>
<feature type="compositionally biased region" description="Basic and acidic residues" evidence="9">
    <location>
        <begin position="123"/>
        <end position="136"/>
    </location>
</feature>
<feature type="compositionally biased region" description="Pro residues" evidence="9">
    <location>
        <begin position="9"/>
        <end position="18"/>
    </location>
</feature>
<feature type="domain" description="Dof-type" evidence="10">
    <location>
        <begin position="180"/>
        <end position="234"/>
    </location>
</feature>
<dbReference type="AlphaFoldDB" id="A0A438G4R5"/>
<evidence type="ECO:0000259" key="10">
    <source>
        <dbReference type="PROSITE" id="PS50884"/>
    </source>
</evidence>
<gene>
    <name evidence="11" type="primary">CDF2_0</name>
    <name evidence="11" type="ORF">CK203_065143</name>
</gene>
<dbReference type="PANTHER" id="PTHR31089:SF75">
    <property type="entry name" value="CYCLIC DOF FACTOR 2"/>
    <property type="match status" value="1"/>
</dbReference>
<reference evidence="11 12" key="1">
    <citation type="journal article" date="2018" name="PLoS Genet.">
        <title>Population sequencing reveals clonal diversity and ancestral inbreeding in the grapevine cultivar Chardonnay.</title>
        <authorList>
            <person name="Roach M.J."/>
            <person name="Johnson D.L."/>
            <person name="Bohlmann J."/>
            <person name="van Vuuren H.J."/>
            <person name="Jones S.J."/>
            <person name="Pretorius I.S."/>
            <person name="Schmidt S.A."/>
            <person name="Borneman A.R."/>
        </authorList>
    </citation>
    <scope>NUCLEOTIDE SEQUENCE [LARGE SCALE GENOMIC DNA]</scope>
    <source>
        <strain evidence="12">cv. Chardonnay</strain>
        <tissue evidence="11">Leaf</tissue>
    </source>
</reference>
<keyword evidence="3" id="KW-0862">Zinc</keyword>
<keyword evidence="6" id="KW-0804">Transcription</keyword>
<evidence type="ECO:0000256" key="6">
    <source>
        <dbReference type="ARBA" id="ARBA00023163"/>
    </source>
</evidence>
<feature type="compositionally biased region" description="Basic and acidic residues" evidence="9">
    <location>
        <begin position="445"/>
        <end position="455"/>
    </location>
</feature>
<proteinExistence type="predicted"/>
<feature type="compositionally biased region" description="Low complexity" evidence="9">
    <location>
        <begin position="90"/>
        <end position="100"/>
    </location>
</feature>
<protein>
    <submittedName>
        <fullName evidence="11">Cyclic dof factor 2</fullName>
    </submittedName>
</protein>
<evidence type="ECO:0000256" key="4">
    <source>
        <dbReference type="ARBA" id="ARBA00023015"/>
    </source>
</evidence>
<dbReference type="GO" id="GO:0008270">
    <property type="term" value="F:zinc ion binding"/>
    <property type="evidence" value="ECO:0007669"/>
    <property type="project" value="UniProtKB-KW"/>
</dbReference>
<feature type="compositionally biased region" description="Basic and acidic residues" evidence="9">
    <location>
        <begin position="151"/>
        <end position="161"/>
    </location>
</feature>
<comment type="caution">
    <text evidence="11">The sequence shown here is derived from an EMBL/GenBank/DDBJ whole genome shotgun (WGS) entry which is preliminary data.</text>
</comment>
<feature type="region of interest" description="Disordered" evidence="9">
    <location>
        <begin position="1"/>
        <end position="56"/>
    </location>
</feature>
<name>A0A438G4R5_VITVI</name>
<evidence type="ECO:0000256" key="7">
    <source>
        <dbReference type="ARBA" id="ARBA00023242"/>
    </source>
</evidence>
<evidence type="ECO:0000256" key="1">
    <source>
        <dbReference type="ARBA" id="ARBA00022723"/>
    </source>
</evidence>
<keyword evidence="4" id="KW-0805">Transcription regulation</keyword>
<feature type="region of interest" description="Disordered" evidence="9">
    <location>
        <begin position="72"/>
        <end position="180"/>
    </location>
</feature>
<evidence type="ECO:0000256" key="5">
    <source>
        <dbReference type="ARBA" id="ARBA00023125"/>
    </source>
</evidence>
<evidence type="ECO:0000256" key="8">
    <source>
        <dbReference type="PROSITE-ProRule" id="PRU00071"/>
    </source>
</evidence>
<dbReference type="GO" id="GO:0003700">
    <property type="term" value="F:DNA-binding transcription factor activity"/>
    <property type="evidence" value="ECO:0007669"/>
    <property type="project" value="InterPro"/>
</dbReference>
<dbReference type="InterPro" id="IPR003851">
    <property type="entry name" value="Znf_Dof"/>
</dbReference>
<dbReference type="EMBL" id="QGNW01000598">
    <property type="protein sequence ID" value="RVW67197.1"/>
    <property type="molecule type" value="Genomic_DNA"/>
</dbReference>
<sequence>MLKISFSPSPSPPPPPPCNNNSITPLLYPPTHTHSPQPQTTKPPRRLNSFPPTTRMLDFKDPAIKLFGKTISLPFNPHLSPTSPPPPPLSSTTSFPDDTSQGLQPPSQDQKPLEGQEFEGKEEDGTSRQTSEELKDPTASPGVSENPETPSADKETSKDGEQSEISGSQEKTLKKPDKILPCPRCNSMDTKFCYYNNYNVNQPRHFCKNCQRYWTAGGTMRNVPVGAGRRKNKNSSASQYRHIMVSEALQTARASAANGIHHPALGNNGTVLNFGSDGPLCESVASVLNLADKTQNCMQNGFHKSEQRIPASCGGGENGDDHSSITLTNSAEKGNIAGLEPVVKNFQAFPPHVPCFPGASWSYPWNPAQWSSKIPPPAFCPPGFPISFYPAPAYWGCTVPGSWNIPCIPPTSSSPIHSALATNHNSPTLGKHARDGEVLNPANPGKEDHQKENNPERGVWIPKTLRIDDPNEAAKSSIWTTLGIKNDGSNGGSLLKAFQSKGDEKKRIAEMSPVLQANPAALSRSLNFHERA</sequence>
<feature type="compositionally biased region" description="Polar residues" evidence="9">
    <location>
        <begin position="101"/>
        <end position="110"/>
    </location>
</feature>
<keyword evidence="1" id="KW-0479">Metal-binding</keyword>
<evidence type="ECO:0000256" key="3">
    <source>
        <dbReference type="ARBA" id="ARBA00022833"/>
    </source>
</evidence>
<keyword evidence="5 8" id="KW-0238">DNA-binding</keyword>
<dbReference type="Proteomes" id="UP000288805">
    <property type="component" value="Unassembled WGS sequence"/>
</dbReference>
<evidence type="ECO:0000313" key="12">
    <source>
        <dbReference type="Proteomes" id="UP000288805"/>
    </source>
</evidence>
<feature type="compositionally biased region" description="Low complexity" evidence="9">
    <location>
        <begin position="29"/>
        <end position="42"/>
    </location>
</feature>
<keyword evidence="2 8" id="KW-0863">Zinc-finger</keyword>
<comment type="subcellular location">
    <subcellularLocation>
        <location evidence="8">Nucleus</location>
    </subcellularLocation>
</comment>
<dbReference type="GO" id="GO:0003677">
    <property type="term" value="F:DNA binding"/>
    <property type="evidence" value="ECO:0007669"/>
    <property type="project" value="UniProtKB-UniRule"/>
</dbReference>
<dbReference type="PROSITE" id="PS50884">
    <property type="entry name" value="ZF_DOF_2"/>
    <property type="match status" value="1"/>
</dbReference>
<dbReference type="InterPro" id="IPR045174">
    <property type="entry name" value="Dof"/>
</dbReference>
<keyword evidence="7 8" id="KW-0539">Nucleus</keyword>
<evidence type="ECO:0000256" key="2">
    <source>
        <dbReference type="ARBA" id="ARBA00022771"/>
    </source>
</evidence>
<dbReference type="PANTHER" id="PTHR31089">
    <property type="entry name" value="CYCLIC DOF FACTOR 2"/>
    <property type="match status" value="1"/>
</dbReference>